<dbReference type="Proteomes" id="UP001164459">
    <property type="component" value="Chromosome"/>
</dbReference>
<accession>A0ABY7GRF0</accession>
<evidence type="ECO:0008006" key="3">
    <source>
        <dbReference type="Google" id="ProtNLM"/>
    </source>
</evidence>
<dbReference type="SUPFAM" id="SSF53300">
    <property type="entry name" value="vWA-like"/>
    <property type="match status" value="1"/>
</dbReference>
<reference evidence="1" key="1">
    <citation type="submission" date="2022-11" db="EMBL/GenBank/DDBJ databases">
        <title>Minimal conservation of predation-associated metabolite biosynthetic gene clusters underscores biosynthetic potential of Myxococcota including descriptions for ten novel species: Archangium lansinium sp. nov., Myxococcus landrumus sp. nov., Nannocystis bai.</title>
        <authorList>
            <person name="Ahearne A."/>
            <person name="Stevens C."/>
            <person name="Dowd S."/>
        </authorList>
    </citation>
    <scope>NUCLEOTIDE SEQUENCE</scope>
    <source>
        <strain evidence="1">Fl3</strain>
    </source>
</reference>
<sequence>MTPARRAGGFAAALVLGSCFEGQALWGERCELDADCGPDLPCQDDGVCARERRCSGMTIDLASLRPQVAWLLDHSKSMRRCLDDPEERERCAQAEAPPGPSRWDGVHQLVHAVVPQLADRVDFAAVVFPTPTLISEQGICNLNDNSRVPFGTEDAAGVILAAVPEDTSSPPIGENPLREAWSNLFEPDEGGPVRARAIVLVSDNPPNCTAKPQISSDFAEKLDPEVLPLVEQSFAAGTSTIVVGISVMDVMAAPVAGDSMIDDVNPHEYFNQLALAGGLAQEGPEHYLHLRDSSAVPQVIARLQELLAPLVDEVEACRIRIDAAPDYPDLVALDVDGRMHRADSDCADPQAWRWRDATHLALELCPDACARLHAGAIARLRFGCP</sequence>
<proteinExistence type="predicted"/>
<dbReference type="InterPro" id="IPR036465">
    <property type="entry name" value="vWFA_dom_sf"/>
</dbReference>
<protein>
    <recommendedName>
        <fullName evidence="3">VWFA domain-containing protein</fullName>
    </recommendedName>
</protein>
<organism evidence="1 2">
    <name type="scientific">Nannocystis punicea</name>
    <dbReference type="NCBI Taxonomy" id="2995304"/>
    <lineage>
        <taxon>Bacteria</taxon>
        <taxon>Pseudomonadati</taxon>
        <taxon>Myxococcota</taxon>
        <taxon>Polyangia</taxon>
        <taxon>Nannocystales</taxon>
        <taxon>Nannocystaceae</taxon>
        <taxon>Nannocystis</taxon>
    </lineage>
</organism>
<gene>
    <name evidence="1" type="ORF">O0S08_25505</name>
</gene>
<evidence type="ECO:0000313" key="2">
    <source>
        <dbReference type="Proteomes" id="UP001164459"/>
    </source>
</evidence>
<evidence type="ECO:0000313" key="1">
    <source>
        <dbReference type="EMBL" id="WAS89565.1"/>
    </source>
</evidence>
<keyword evidence="2" id="KW-1185">Reference proteome</keyword>
<dbReference type="EMBL" id="CP114040">
    <property type="protein sequence ID" value="WAS89565.1"/>
    <property type="molecule type" value="Genomic_DNA"/>
</dbReference>
<dbReference type="Gene3D" id="3.40.50.410">
    <property type="entry name" value="von Willebrand factor, type A domain"/>
    <property type="match status" value="1"/>
</dbReference>
<dbReference type="PROSITE" id="PS51257">
    <property type="entry name" value="PROKAR_LIPOPROTEIN"/>
    <property type="match status" value="1"/>
</dbReference>
<name>A0ABY7GRF0_9BACT</name>
<dbReference type="RefSeq" id="WP_269031878.1">
    <property type="nucleotide sequence ID" value="NZ_CP114040.1"/>
</dbReference>